<dbReference type="EMBL" id="KZ293459">
    <property type="protein sequence ID" value="PBK63361.1"/>
    <property type="molecule type" value="Genomic_DNA"/>
</dbReference>
<reference evidence="2" key="1">
    <citation type="journal article" date="2017" name="Nat. Ecol. Evol.">
        <title>Genome expansion and lineage-specific genetic innovations in the forest pathogenic fungi Armillaria.</title>
        <authorList>
            <person name="Sipos G."/>
            <person name="Prasanna A.N."/>
            <person name="Walter M.C."/>
            <person name="O'Connor E."/>
            <person name="Balint B."/>
            <person name="Krizsan K."/>
            <person name="Kiss B."/>
            <person name="Hess J."/>
            <person name="Varga T."/>
            <person name="Slot J."/>
            <person name="Riley R."/>
            <person name="Boka B."/>
            <person name="Rigling D."/>
            <person name="Barry K."/>
            <person name="Lee J."/>
            <person name="Mihaltcheva S."/>
            <person name="LaButti K."/>
            <person name="Lipzen A."/>
            <person name="Waldron R."/>
            <person name="Moloney N.M."/>
            <person name="Sperisen C."/>
            <person name="Kredics L."/>
            <person name="Vagvoelgyi C."/>
            <person name="Patrignani A."/>
            <person name="Fitzpatrick D."/>
            <person name="Nagy I."/>
            <person name="Doyle S."/>
            <person name="Anderson J.B."/>
            <person name="Grigoriev I.V."/>
            <person name="Gueldener U."/>
            <person name="Muensterkoetter M."/>
            <person name="Nagy L.G."/>
        </authorList>
    </citation>
    <scope>NUCLEOTIDE SEQUENCE [LARGE SCALE GENOMIC DNA]</scope>
    <source>
        <strain evidence="2">28-4</strain>
    </source>
</reference>
<dbReference type="Proteomes" id="UP000218334">
    <property type="component" value="Unassembled WGS sequence"/>
</dbReference>
<evidence type="ECO:0000313" key="1">
    <source>
        <dbReference type="EMBL" id="PBK63361.1"/>
    </source>
</evidence>
<gene>
    <name evidence="1" type="ORF">ARMSODRAFT_1024102</name>
</gene>
<name>A0A2H3AXD6_9AGAR</name>
<accession>A0A2H3AXD6</accession>
<proteinExistence type="predicted"/>
<protein>
    <submittedName>
        <fullName evidence="1">Uncharacterized protein</fullName>
    </submittedName>
</protein>
<organism evidence="1 2">
    <name type="scientific">Armillaria solidipes</name>
    <dbReference type="NCBI Taxonomy" id="1076256"/>
    <lineage>
        <taxon>Eukaryota</taxon>
        <taxon>Fungi</taxon>
        <taxon>Dikarya</taxon>
        <taxon>Basidiomycota</taxon>
        <taxon>Agaricomycotina</taxon>
        <taxon>Agaricomycetes</taxon>
        <taxon>Agaricomycetidae</taxon>
        <taxon>Agaricales</taxon>
        <taxon>Marasmiineae</taxon>
        <taxon>Physalacriaceae</taxon>
        <taxon>Armillaria</taxon>
    </lineage>
</organism>
<evidence type="ECO:0000313" key="2">
    <source>
        <dbReference type="Proteomes" id="UP000218334"/>
    </source>
</evidence>
<keyword evidence="2" id="KW-1185">Reference proteome</keyword>
<dbReference type="AlphaFoldDB" id="A0A2H3AXD6"/>
<sequence length="96" mass="10628">MSSKATASTLRSIKPNADIREEFSRTAEQLVASFLQFATPVLASLAAPEFLYILSKCTGTKAVYFPAISEGDRNRETEWIMFFATSAAEVVLQFLK</sequence>